<dbReference type="Gene3D" id="1.10.8.500">
    <property type="entry name" value="HAMP domain in histidine kinase"/>
    <property type="match status" value="1"/>
</dbReference>
<dbReference type="InterPro" id="IPR003660">
    <property type="entry name" value="HAMP_dom"/>
</dbReference>
<dbReference type="PANTHER" id="PTHR45528:SF1">
    <property type="entry name" value="SENSOR HISTIDINE KINASE CPXA"/>
    <property type="match status" value="1"/>
</dbReference>
<dbReference type="RefSeq" id="WP_317124015.1">
    <property type="nucleotide sequence ID" value="NZ_JAWJBA010000112.1"/>
</dbReference>
<sequence>IKQSMVLEEDQSVIQIDPHTGHRIWVLSTPIKSGKKVLGAIYIVAKIESVFAQMQTINSIFATGTAIALSITAVLGILLAQTITKPIADMKKQALAMAKGNFSRKVKVYRNDEIG</sequence>
<evidence type="ECO:0000313" key="14">
    <source>
        <dbReference type="EMBL" id="MDV2686937.1"/>
    </source>
</evidence>
<gene>
    <name evidence="14" type="ORF">RYX56_21540</name>
</gene>
<dbReference type="InterPro" id="IPR057640">
    <property type="entry name" value="Cache_WalK"/>
</dbReference>
<dbReference type="SUPFAM" id="SSF158472">
    <property type="entry name" value="HAMP domain-like"/>
    <property type="match status" value="1"/>
</dbReference>
<accession>A0ABU3XGA8</accession>
<protein>
    <recommendedName>
        <fullName evidence="3">histidine kinase</fullName>
        <ecNumber evidence="3">2.7.13.3</ecNumber>
    </recommendedName>
</protein>
<evidence type="ECO:0000256" key="1">
    <source>
        <dbReference type="ARBA" id="ARBA00000085"/>
    </source>
</evidence>
<feature type="non-terminal residue" evidence="14">
    <location>
        <position position="1"/>
    </location>
</feature>
<comment type="caution">
    <text evidence="14">The sequence shown here is derived from an EMBL/GenBank/DDBJ whole genome shotgun (WGS) entry which is preliminary data.</text>
</comment>
<feature type="domain" description="HAMP" evidence="13">
    <location>
        <begin position="81"/>
        <end position="115"/>
    </location>
</feature>
<evidence type="ECO:0000256" key="3">
    <source>
        <dbReference type="ARBA" id="ARBA00012438"/>
    </source>
</evidence>
<keyword evidence="6" id="KW-0808">Transferase</keyword>
<keyword evidence="12" id="KW-0812">Transmembrane</keyword>
<dbReference type="PANTHER" id="PTHR45528">
    <property type="entry name" value="SENSOR HISTIDINE KINASE CPXA"/>
    <property type="match status" value="1"/>
</dbReference>
<evidence type="ECO:0000256" key="5">
    <source>
        <dbReference type="ARBA" id="ARBA00022553"/>
    </source>
</evidence>
<evidence type="ECO:0000256" key="7">
    <source>
        <dbReference type="ARBA" id="ARBA00022741"/>
    </source>
</evidence>
<keyword evidence="7" id="KW-0547">Nucleotide-binding</keyword>
<keyword evidence="5" id="KW-0597">Phosphoprotein</keyword>
<dbReference type="CDD" id="cd06225">
    <property type="entry name" value="HAMP"/>
    <property type="match status" value="1"/>
</dbReference>
<name>A0ABU3XGA8_9BACI</name>
<evidence type="ECO:0000313" key="15">
    <source>
        <dbReference type="Proteomes" id="UP001287282"/>
    </source>
</evidence>
<comment type="subcellular location">
    <subcellularLocation>
        <location evidence="2">Cell membrane</location>
        <topology evidence="2">Multi-pass membrane protein</topology>
    </subcellularLocation>
</comment>
<evidence type="ECO:0000259" key="13">
    <source>
        <dbReference type="PROSITE" id="PS50885"/>
    </source>
</evidence>
<dbReference type="Pfam" id="PF00672">
    <property type="entry name" value="HAMP"/>
    <property type="match status" value="1"/>
</dbReference>
<keyword evidence="8" id="KW-0418">Kinase</keyword>
<proteinExistence type="predicted"/>
<evidence type="ECO:0000256" key="11">
    <source>
        <dbReference type="ARBA" id="ARBA00023136"/>
    </source>
</evidence>
<dbReference type="Proteomes" id="UP001287282">
    <property type="component" value="Unassembled WGS sequence"/>
</dbReference>
<reference evidence="14 15" key="1">
    <citation type="submission" date="2023-10" db="EMBL/GenBank/DDBJ databases">
        <title>Screening of Alkalihalobacillus lindianensis BZ-TG-R113 and Its Alleviation of Salt Stress on Rapeseed Growth.</title>
        <authorList>
            <person name="Zhao B."/>
            <person name="Guo T."/>
        </authorList>
    </citation>
    <scope>NUCLEOTIDE SEQUENCE [LARGE SCALE GENOMIC DNA]</scope>
    <source>
        <strain evidence="14 15">BZ-TG-R113</strain>
    </source>
</reference>
<evidence type="ECO:0000256" key="8">
    <source>
        <dbReference type="ARBA" id="ARBA00022777"/>
    </source>
</evidence>
<dbReference type="InterPro" id="IPR050398">
    <property type="entry name" value="HssS/ArlS-like"/>
</dbReference>
<feature type="transmembrane region" description="Helical" evidence="12">
    <location>
        <begin position="60"/>
        <end position="83"/>
    </location>
</feature>
<dbReference type="PROSITE" id="PS50885">
    <property type="entry name" value="HAMP"/>
    <property type="match status" value="1"/>
</dbReference>
<keyword evidence="11 12" id="KW-0472">Membrane</keyword>
<dbReference type="Pfam" id="PF23846">
    <property type="entry name" value="Cache_WalK"/>
    <property type="match status" value="1"/>
</dbReference>
<keyword evidence="15" id="KW-1185">Reference proteome</keyword>
<keyword evidence="9" id="KW-0067">ATP-binding</keyword>
<keyword evidence="10" id="KW-0902">Two-component regulatory system</keyword>
<keyword evidence="12" id="KW-1133">Transmembrane helix</keyword>
<evidence type="ECO:0000256" key="9">
    <source>
        <dbReference type="ARBA" id="ARBA00022840"/>
    </source>
</evidence>
<dbReference type="EC" id="2.7.13.3" evidence="3"/>
<feature type="non-terminal residue" evidence="14">
    <location>
        <position position="115"/>
    </location>
</feature>
<evidence type="ECO:0000256" key="10">
    <source>
        <dbReference type="ARBA" id="ARBA00023012"/>
    </source>
</evidence>
<evidence type="ECO:0000256" key="6">
    <source>
        <dbReference type="ARBA" id="ARBA00022679"/>
    </source>
</evidence>
<dbReference type="Gene3D" id="3.30.450.20">
    <property type="entry name" value="PAS domain"/>
    <property type="match status" value="1"/>
</dbReference>
<evidence type="ECO:0000256" key="2">
    <source>
        <dbReference type="ARBA" id="ARBA00004651"/>
    </source>
</evidence>
<keyword evidence="4" id="KW-1003">Cell membrane</keyword>
<evidence type="ECO:0000256" key="12">
    <source>
        <dbReference type="SAM" id="Phobius"/>
    </source>
</evidence>
<organism evidence="14 15">
    <name type="scientific">Alkalihalophilus lindianensis</name>
    <dbReference type="NCBI Taxonomy" id="1630542"/>
    <lineage>
        <taxon>Bacteria</taxon>
        <taxon>Bacillati</taxon>
        <taxon>Bacillota</taxon>
        <taxon>Bacilli</taxon>
        <taxon>Bacillales</taxon>
        <taxon>Bacillaceae</taxon>
        <taxon>Alkalihalophilus</taxon>
    </lineage>
</organism>
<dbReference type="EMBL" id="JAWJBA010000112">
    <property type="protein sequence ID" value="MDV2686937.1"/>
    <property type="molecule type" value="Genomic_DNA"/>
</dbReference>
<comment type="catalytic activity">
    <reaction evidence="1">
        <text>ATP + protein L-histidine = ADP + protein N-phospho-L-histidine.</text>
        <dbReference type="EC" id="2.7.13.3"/>
    </reaction>
</comment>
<evidence type="ECO:0000256" key="4">
    <source>
        <dbReference type="ARBA" id="ARBA00022475"/>
    </source>
</evidence>